<comment type="subcellular location">
    <subcellularLocation>
        <location evidence="1 8">Cytoplasm</location>
        <location evidence="1 8">Cytoskeleton</location>
    </subcellularLocation>
</comment>
<dbReference type="GO" id="GO:0044458">
    <property type="term" value="P:motile cilium assembly"/>
    <property type="evidence" value="ECO:0007669"/>
    <property type="project" value="TreeGrafter"/>
</dbReference>
<evidence type="ECO:0000256" key="8">
    <source>
        <dbReference type="RuleBase" id="RU365010"/>
    </source>
</evidence>
<evidence type="ECO:0000256" key="2">
    <source>
        <dbReference type="ARBA" id="ARBA00010156"/>
    </source>
</evidence>
<dbReference type="InParanoid" id="A0A2Y9NVY6"/>
<evidence type="ECO:0000313" key="9">
    <source>
        <dbReference type="Proteomes" id="UP000248483"/>
    </source>
</evidence>
<keyword evidence="7 8" id="KW-0206">Cytoskeleton</keyword>
<comment type="similarity">
    <text evidence="2 8">Belongs to the dynein light chain family.</text>
</comment>
<keyword evidence="3 8" id="KW-0963">Cytoplasm</keyword>
<dbReference type="RefSeq" id="XP_022433698.1">
    <property type="nucleotide sequence ID" value="XM_022577990.1"/>
</dbReference>
<keyword evidence="6 8" id="KW-0505">Motor protein</keyword>
<proteinExistence type="inferred from homology"/>
<sequence length="116" mass="13341">MTRQRRLAWGSIDAPPLQSVSPCPLVTTCDRKAVMKNANMSEEMQQDSVESATQELEKYTIEKDVAARVRKEFDKKYNPAWHCIVGRSFGSYVTRETKHFIYFYLSQVAVLLFKSG</sequence>
<accession>A0A2Y9NVY6</accession>
<dbReference type="GeneID" id="111176950"/>
<dbReference type="STRING" id="9749.A0A2Y9NVY6"/>
<keyword evidence="9" id="KW-1185">Reference proteome</keyword>
<dbReference type="GO" id="GO:0005929">
    <property type="term" value="C:cilium"/>
    <property type="evidence" value="ECO:0007669"/>
    <property type="project" value="GOC"/>
</dbReference>
<dbReference type="CDD" id="cd21452">
    <property type="entry name" value="DLC-like_DYNLL1_DYNLL2"/>
    <property type="match status" value="1"/>
</dbReference>
<dbReference type="InterPro" id="IPR037177">
    <property type="entry name" value="DLC_sf"/>
</dbReference>
<dbReference type="Gene3D" id="3.30.740.10">
    <property type="entry name" value="Protein Inhibitor Of Neuronal Nitric Oxide Synthase"/>
    <property type="match status" value="1"/>
</dbReference>
<dbReference type="KEGG" id="dle:111176950"/>
<name>A0A2Y9NVY6_DELLE</name>
<evidence type="ECO:0000256" key="4">
    <source>
        <dbReference type="ARBA" id="ARBA00022701"/>
    </source>
</evidence>
<dbReference type="GO" id="GO:0045505">
    <property type="term" value="F:dynein intermediate chain binding"/>
    <property type="evidence" value="ECO:0007669"/>
    <property type="project" value="TreeGrafter"/>
</dbReference>
<dbReference type="SUPFAM" id="SSF54648">
    <property type="entry name" value="DLC"/>
    <property type="match status" value="1"/>
</dbReference>
<dbReference type="AlphaFoldDB" id="A0A2Y9NVY6"/>
<dbReference type="PANTHER" id="PTHR11886">
    <property type="entry name" value="DYNEIN LIGHT CHAIN"/>
    <property type="match status" value="1"/>
</dbReference>
<dbReference type="Pfam" id="PF01221">
    <property type="entry name" value="Dynein_light"/>
    <property type="match status" value="1"/>
</dbReference>
<dbReference type="GO" id="GO:0005874">
    <property type="term" value="C:microtubule"/>
    <property type="evidence" value="ECO:0007669"/>
    <property type="project" value="UniProtKB-KW"/>
</dbReference>
<gene>
    <name evidence="10" type="primary">LOC111176950</name>
</gene>
<evidence type="ECO:0000256" key="7">
    <source>
        <dbReference type="ARBA" id="ARBA00023212"/>
    </source>
</evidence>
<dbReference type="GO" id="GO:0035721">
    <property type="term" value="P:intraciliary retrograde transport"/>
    <property type="evidence" value="ECO:0007669"/>
    <property type="project" value="TreeGrafter"/>
</dbReference>
<reference evidence="10" key="1">
    <citation type="submission" date="2025-08" db="UniProtKB">
        <authorList>
            <consortium name="RefSeq"/>
        </authorList>
    </citation>
    <scope>IDENTIFICATION</scope>
    <source>
        <tissue evidence="10">Blood</tissue>
    </source>
</reference>
<protein>
    <recommendedName>
        <fullName evidence="8">Dynein light chain</fullName>
    </recommendedName>
</protein>
<dbReference type="PANTHER" id="PTHR11886:SF91">
    <property type="entry name" value="DYNEIN LIGHT CHAIN 1, CYTOPLASMIC"/>
    <property type="match status" value="1"/>
</dbReference>
<dbReference type="InterPro" id="IPR001372">
    <property type="entry name" value="Dynein_light_chain_typ-1/2"/>
</dbReference>
<dbReference type="Proteomes" id="UP000248483">
    <property type="component" value="Unplaced"/>
</dbReference>
<organism evidence="9 10">
    <name type="scientific">Delphinapterus leucas</name>
    <name type="common">Beluga whale</name>
    <dbReference type="NCBI Taxonomy" id="9749"/>
    <lineage>
        <taxon>Eukaryota</taxon>
        <taxon>Metazoa</taxon>
        <taxon>Chordata</taxon>
        <taxon>Craniata</taxon>
        <taxon>Vertebrata</taxon>
        <taxon>Euteleostomi</taxon>
        <taxon>Mammalia</taxon>
        <taxon>Eutheria</taxon>
        <taxon>Laurasiatheria</taxon>
        <taxon>Artiodactyla</taxon>
        <taxon>Whippomorpha</taxon>
        <taxon>Cetacea</taxon>
        <taxon>Odontoceti</taxon>
        <taxon>Monodontidae</taxon>
        <taxon>Delphinapterus</taxon>
    </lineage>
</organism>
<dbReference type="GO" id="GO:0005868">
    <property type="term" value="C:cytoplasmic dynein complex"/>
    <property type="evidence" value="ECO:0007669"/>
    <property type="project" value="TreeGrafter"/>
</dbReference>
<dbReference type="FunFam" id="3.30.740.10:FF:000001">
    <property type="entry name" value="Dynein light chain"/>
    <property type="match status" value="1"/>
</dbReference>
<evidence type="ECO:0000256" key="5">
    <source>
        <dbReference type="ARBA" id="ARBA00023017"/>
    </source>
</evidence>
<dbReference type="SMART" id="SM01375">
    <property type="entry name" value="Dynein_light"/>
    <property type="match status" value="1"/>
</dbReference>
<evidence type="ECO:0000256" key="1">
    <source>
        <dbReference type="ARBA" id="ARBA00004245"/>
    </source>
</evidence>
<keyword evidence="5 8" id="KW-0243">Dynein</keyword>
<evidence type="ECO:0000256" key="6">
    <source>
        <dbReference type="ARBA" id="ARBA00023175"/>
    </source>
</evidence>
<evidence type="ECO:0000313" key="10">
    <source>
        <dbReference type="RefSeq" id="XP_022433698.1"/>
    </source>
</evidence>
<keyword evidence="4 8" id="KW-0493">Microtubule</keyword>
<evidence type="ECO:0000256" key="3">
    <source>
        <dbReference type="ARBA" id="ARBA00022490"/>
    </source>
</evidence>